<keyword evidence="2" id="KW-1185">Reference proteome</keyword>
<dbReference type="Proteomes" id="UP000069443">
    <property type="component" value="Unassembled WGS sequence"/>
</dbReference>
<organism evidence="1 2">
    <name type="scientific">Mycolicibacterium canariasense</name>
    <name type="common">Mycobacterium canariasense</name>
    <dbReference type="NCBI Taxonomy" id="228230"/>
    <lineage>
        <taxon>Bacteria</taxon>
        <taxon>Bacillati</taxon>
        <taxon>Actinomycetota</taxon>
        <taxon>Actinomycetes</taxon>
        <taxon>Mycobacteriales</taxon>
        <taxon>Mycobacteriaceae</taxon>
        <taxon>Mycolicibacterium</taxon>
    </lineage>
</organism>
<reference evidence="2" key="2">
    <citation type="submission" date="2016-02" db="EMBL/GenBank/DDBJ databases">
        <title>Draft genome sequence of five rapidly growing Mycobacterium species.</title>
        <authorList>
            <person name="Katahira K."/>
            <person name="Gotou Y."/>
            <person name="Iida K."/>
            <person name="Ogura Y."/>
            <person name="Hayashi T."/>
        </authorList>
    </citation>
    <scope>NUCLEOTIDE SEQUENCE [LARGE SCALE GENOMIC DNA]</scope>
    <source>
        <strain evidence="2">JCM15298</strain>
    </source>
</reference>
<comment type="caution">
    <text evidence="1">The sequence shown here is derived from an EMBL/GenBank/DDBJ whole genome shotgun (WGS) entry which is preliminary data.</text>
</comment>
<sequence length="156" mass="17873">MSTYHPGTDIDAAQTALATELRVPLLTSAYPQWHYVTGIVVTDSPYLDPGLVPTDDEVRMVAAHLEDYCTYWYSPSYRSRLREFAPYDIDSGANLGFYRKRGANDWCYRKRSWQQGPSWWPAPLQPPMTLAEVIARNGGDSLRERADKRRGESKLR</sequence>
<gene>
    <name evidence="1" type="ORF">RMCC_2663</name>
</gene>
<name>A0A100WCC2_MYCCR</name>
<accession>A0A100WCC2</accession>
<protein>
    <submittedName>
        <fullName evidence="1">Uncharacterized protein</fullName>
    </submittedName>
</protein>
<evidence type="ECO:0000313" key="1">
    <source>
        <dbReference type="EMBL" id="GAS95697.1"/>
    </source>
</evidence>
<evidence type="ECO:0000313" key="2">
    <source>
        <dbReference type="Proteomes" id="UP000069443"/>
    </source>
</evidence>
<dbReference type="STRING" id="228230.RMCC_2663"/>
<dbReference type="AlphaFoldDB" id="A0A100WCC2"/>
<reference evidence="2" key="1">
    <citation type="journal article" date="2016" name="Genome Announc.">
        <title>Draft Genome Sequences of Five Rapidly Growing Mycobacterium Species, M. thermoresistibile, M. fortuitum subsp. acetamidolyticum, M. canariasense, M. brisbanense, and M. novocastrense.</title>
        <authorList>
            <person name="Katahira K."/>
            <person name="Ogura Y."/>
            <person name="Gotoh Y."/>
            <person name="Hayashi T."/>
        </authorList>
    </citation>
    <scope>NUCLEOTIDE SEQUENCE [LARGE SCALE GENOMIC DNA]</scope>
    <source>
        <strain evidence="2">JCM15298</strain>
    </source>
</reference>
<proteinExistence type="predicted"/>
<dbReference type="EMBL" id="BCSY01000042">
    <property type="protein sequence ID" value="GAS95697.1"/>
    <property type="molecule type" value="Genomic_DNA"/>
</dbReference>
<dbReference type="RefSeq" id="WP_062656844.1">
    <property type="nucleotide sequence ID" value="NZ_BCSY01000042.1"/>
</dbReference>